<proteinExistence type="predicted"/>
<evidence type="ECO:0008006" key="3">
    <source>
        <dbReference type="Google" id="ProtNLM"/>
    </source>
</evidence>
<protein>
    <recommendedName>
        <fullName evidence="3">DUF3006 domain-containing protein</fullName>
    </recommendedName>
</protein>
<evidence type="ECO:0000313" key="2">
    <source>
        <dbReference type="Proteomes" id="UP000177407"/>
    </source>
</evidence>
<organism evidence="1 2">
    <name type="scientific">Candidatus Falkowbacteria bacterium RIFOXYA2_FULL_38_12</name>
    <dbReference type="NCBI Taxonomy" id="1797993"/>
    <lineage>
        <taxon>Bacteria</taxon>
        <taxon>Candidatus Falkowiibacteriota</taxon>
    </lineage>
</organism>
<dbReference type="AlphaFoldDB" id="A0A1F5S4E3"/>
<dbReference type="Gene3D" id="6.20.120.50">
    <property type="match status" value="1"/>
</dbReference>
<evidence type="ECO:0000313" key="1">
    <source>
        <dbReference type="EMBL" id="OGF21151.1"/>
    </source>
</evidence>
<dbReference type="InterPro" id="IPR021377">
    <property type="entry name" value="DUF3006"/>
</dbReference>
<accession>A0A1F5S4E3</accession>
<reference evidence="1 2" key="1">
    <citation type="journal article" date="2016" name="Nat. Commun.">
        <title>Thousands of microbial genomes shed light on interconnected biogeochemical processes in an aquifer system.</title>
        <authorList>
            <person name="Anantharaman K."/>
            <person name="Brown C.T."/>
            <person name="Hug L.A."/>
            <person name="Sharon I."/>
            <person name="Castelle C.J."/>
            <person name="Probst A.J."/>
            <person name="Thomas B.C."/>
            <person name="Singh A."/>
            <person name="Wilkins M.J."/>
            <person name="Karaoz U."/>
            <person name="Brodie E.L."/>
            <person name="Williams K.H."/>
            <person name="Hubbard S.S."/>
            <person name="Banfield J.F."/>
        </authorList>
    </citation>
    <scope>NUCLEOTIDE SEQUENCE [LARGE SCALE GENOMIC DNA]</scope>
</reference>
<name>A0A1F5S4E3_9BACT</name>
<dbReference type="Proteomes" id="UP000177407">
    <property type="component" value="Unassembled WGS sequence"/>
</dbReference>
<comment type="caution">
    <text evidence="1">The sequence shown here is derived from an EMBL/GenBank/DDBJ whole genome shotgun (WGS) entry which is preliminary data.</text>
</comment>
<sequence length="75" mass="8748">MNFIKATIDRIEECFAVLRTDDTQEILWPLKSLPKEAKEGMAVRLILSTDENEEEERKKIAKTLLNEILQNSEEK</sequence>
<gene>
    <name evidence="1" type="ORF">A2257_01425</name>
</gene>
<dbReference type="Pfam" id="PF11213">
    <property type="entry name" value="DUF3006"/>
    <property type="match status" value="1"/>
</dbReference>
<dbReference type="EMBL" id="MFGA01000013">
    <property type="protein sequence ID" value="OGF21151.1"/>
    <property type="molecule type" value="Genomic_DNA"/>
</dbReference>